<proteinExistence type="predicted"/>
<dbReference type="AlphaFoldDB" id="A0AAU9TKV8"/>
<protein>
    <submittedName>
        <fullName evidence="1">Uncharacterized protein</fullName>
    </submittedName>
</protein>
<accession>A0AAU9TKV8</accession>
<dbReference type="EMBL" id="CAKOGL010000006">
    <property type="protein sequence ID" value="CAH2087338.1"/>
    <property type="molecule type" value="Genomic_DNA"/>
</dbReference>
<dbReference type="Proteomes" id="UP001153954">
    <property type="component" value="Unassembled WGS sequence"/>
</dbReference>
<evidence type="ECO:0000313" key="2">
    <source>
        <dbReference type="Proteomes" id="UP001153954"/>
    </source>
</evidence>
<sequence>MNTSIENLQKNMEELSSMVSCRMGDFEKNLSLSSANPTVKSLAADFHAFKTLVWKTLGLLKSQIELLAQGMDRLETQSRKKLLLFHGIGEDKDEDVHKKILTVLSNEMRIPGISGDHLSSCHRLGSKKDSARPILVRFSNVHLRSKAWKAKTNSKGTKITITEFLTKCRQDIFIAARNYFGMKKCWTADGVIVILLPDKSRIKVTTMLELKQIISQNPKSEQSSGNK</sequence>
<evidence type="ECO:0000313" key="1">
    <source>
        <dbReference type="EMBL" id="CAH2087338.1"/>
    </source>
</evidence>
<organism evidence="1 2">
    <name type="scientific">Euphydryas editha</name>
    <name type="common">Edith's checkerspot</name>
    <dbReference type="NCBI Taxonomy" id="104508"/>
    <lineage>
        <taxon>Eukaryota</taxon>
        <taxon>Metazoa</taxon>
        <taxon>Ecdysozoa</taxon>
        <taxon>Arthropoda</taxon>
        <taxon>Hexapoda</taxon>
        <taxon>Insecta</taxon>
        <taxon>Pterygota</taxon>
        <taxon>Neoptera</taxon>
        <taxon>Endopterygota</taxon>
        <taxon>Lepidoptera</taxon>
        <taxon>Glossata</taxon>
        <taxon>Ditrysia</taxon>
        <taxon>Papilionoidea</taxon>
        <taxon>Nymphalidae</taxon>
        <taxon>Nymphalinae</taxon>
        <taxon>Euphydryas</taxon>
    </lineage>
</organism>
<keyword evidence="2" id="KW-1185">Reference proteome</keyword>
<name>A0AAU9TKV8_EUPED</name>
<comment type="caution">
    <text evidence="1">The sequence shown here is derived from an EMBL/GenBank/DDBJ whole genome shotgun (WGS) entry which is preliminary data.</text>
</comment>
<reference evidence="1" key="1">
    <citation type="submission" date="2022-03" db="EMBL/GenBank/DDBJ databases">
        <authorList>
            <person name="Tunstrom K."/>
        </authorList>
    </citation>
    <scope>NUCLEOTIDE SEQUENCE</scope>
</reference>
<gene>
    <name evidence="1" type="ORF">EEDITHA_LOCUS3611</name>
</gene>